<evidence type="ECO:0000256" key="9">
    <source>
        <dbReference type="ARBA" id="ARBA00031625"/>
    </source>
</evidence>
<comment type="similarity">
    <text evidence="2 10">Belongs to the cytochrome c oxidase subunit 3 family.</text>
</comment>
<protein>
    <recommendedName>
        <fullName evidence="3">cytochrome-c oxidase</fullName>
        <ecNumber evidence="3">7.1.1.9</ecNumber>
    </recommendedName>
    <alternativeName>
        <fullName evidence="8">Cytochrome aa3 subunit 3</fullName>
    </alternativeName>
    <alternativeName>
        <fullName evidence="9">Cytochrome c oxidase polypeptide III</fullName>
    </alternativeName>
</protein>
<dbReference type="Pfam" id="PF00510">
    <property type="entry name" value="COX3"/>
    <property type="match status" value="2"/>
</dbReference>
<dbReference type="PANTHER" id="PTHR11403:SF7">
    <property type="entry name" value="CYTOCHROME C OXIDASE SUBUNIT 3"/>
    <property type="match status" value="1"/>
</dbReference>
<dbReference type="PROSITE" id="PS50253">
    <property type="entry name" value="COX3"/>
    <property type="match status" value="1"/>
</dbReference>
<dbReference type="Gene3D" id="1.20.120.80">
    <property type="entry name" value="Cytochrome c oxidase, subunit III, four-helix bundle"/>
    <property type="match status" value="1"/>
</dbReference>
<dbReference type="EMBL" id="LSZO01000018">
    <property type="protein sequence ID" value="KXU39259.1"/>
    <property type="molecule type" value="Genomic_DNA"/>
</dbReference>
<keyword evidence="5" id="KW-1278">Translocase</keyword>
<dbReference type="SUPFAM" id="SSF81452">
    <property type="entry name" value="Cytochrome c oxidase subunit III-like"/>
    <property type="match status" value="1"/>
</dbReference>
<evidence type="ECO:0000256" key="3">
    <source>
        <dbReference type="ARBA" id="ARBA00012949"/>
    </source>
</evidence>
<name>A0A139SXE8_9GAMM</name>
<dbReference type="AlphaFoldDB" id="A0A139SXE8"/>
<dbReference type="Gene3D" id="1.10.287.70">
    <property type="match status" value="1"/>
</dbReference>
<evidence type="ECO:0000256" key="5">
    <source>
        <dbReference type="ARBA" id="ARBA00022967"/>
    </source>
</evidence>
<dbReference type="InterPro" id="IPR033945">
    <property type="entry name" value="Cyt_c_oxase_su3_dom"/>
</dbReference>
<reference evidence="13 14" key="1">
    <citation type="submission" date="2016-02" db="EMBL/GenBank/DDBJ databases">
        <authorList>
            <person name="Wen L."/>
            <person name="He K."/>
            <person name="Yang H."/>
        </authorList>
    </citation>
    <scope>NUCLEOTIDE SEQUENCE [LARGE SCALE GENOMIC DNA]</scope>
    <source>
        <strain evidence="13 14">CV58</strain>
    </source>
</reference>
<evidence type="ECO:0000256" key="7">
    <source>
        <dbReference type="ARBA" id="ARBA00023136"/>
    </source>
</evidence>
<comment type="caution">
    <text evidence="13">The sequence shown here is derived from an EMBL/GenBank/DDBJ whole genome shotgun (WGS) entry which is preliminary data.</text>
</comment>
<comment type="subcellular location">
    <subcellularLocation>
        <location evidence="10">Cell membrane</location>
        <topology evidence="10">Multi-pass membrane protein</topology>
    </subcellularLocation>
    <subcellularLocation>
        <location evidence="1">Membrane</location>
        <topology evidence="1">Multi-pass membrane protein</topology>
    </subcellularLocation>
</comment>
<evidence type="ECO:0000256" key="10">
    <source>
        <dbReference type="RuleBase" id="RU003376"/>
    </source>
</evidence>
<dbReference type="RefSeq" id="WP_068386869.1">
    <property type="nucleotide sequence ID" value="NZ_LSZO01000018.1"/>
</dbReference>
<feature type="transmembrane region" description="Helical" evidence="11">
    <location>
        <begin position="195"/>
        <end position="212"/>
    </location>
</feature>
<dbReference type="GO" id="GO:0004129">
    <property type="term" value="F:cytochrome-c oxidase activity"/>
    <property type="evidence" value="ECO:0007669"/>
    <property type="project" value="UniProtKB-EC"/>
</dbReference>
<evidence type="ECO:0000313" key="14">
    <source>
        <dbReference type="Proteomes" id="UP000072660"/>
    </source>
</evidence>
<feature type="transmembrane region" description="Helical" evidence="11">
    <location>
        <begin position="232"/>
        <end position="259"/>
    </location>
</feature>
<dbReference type="GO" id="GO:0019646">
    <property type="term" value="P:aerobic electron transport chain"/>
    <property type="evidence" value="ECO:0007669"/>
    <property type="project" value="InterPro"/>
</dbReference>
<organism evidence="13 14">
    <name type="scientific">Ventosimonas gracilis</name>
    <dbReference type="NCBI Taxonomy" id="1680762"/>
    <lineage>
        <taxon>Bacteria</taxon>
        <taxon>Pseudomonadati</taxon>
        <taxon>Pseudomonadota</taxon>
        <taxon>Gammaproteobacteria</taxon>
        <taxon>Pseudomonadales</taxon>
        <taxon>Ventosimonadaceae</taxon>
        <taxon>Ventosimonas</taxon>
    </lineage>
</organism>
<gene>
    <name evidence="13" type="ORF">AXE65_09285</name>
</gene>
<feature type="transmembrane region" description="Helical" evidence="11">
    <location>
        <begin position="20"/>
        <end position="38"/>
    </location>
</feature>
<dbReference type="CDD" id="cd01665">
    <property type="entry name" value="Cyt_c_Oxidase_III"/>
    <property type="match status" value="1"/>
</dbReference>
<sequence length="299" mass="33806">MSNAHSHENYYVPEQSKWPIVATIGLSTTLYGMASWFNDLKAARDSSNGPLIFFIGALILAWMFYGWFGNVIKESRSGLYSAQMDRSFRWGMSWFIFSEVMFFAAFFGALFYIRTFAGPWLGGEGAKGVTGELLWPNFEFTWPLLQNPDGKLFPPPTAVISAWGLPLLNTILLVSSSITVTIAHHALRKNQRKPLKIWLALTVLLGAVFLFFQAEEYIHAYHELGLTLGSGIYGATFFMLTGFHGAHVTIGALILFVMLIRVLRGHFTADQHFGFEAASWYWHFVDVVWIGLFIFVYVL</sequence>
<keyword evidence="6 11" id="KW-1133">Transmembrane helix</keyword>
<keyword evidence="7 11" id="KW-0472">Membrane</keyword>
<evidence type="ECO:0000256" key="2">
    <source>
        <dbReference type="ARBA" id="ARBA00010581"/>
    </source>
</evidence>
<dbReference type="Proteomes" id="UP000072660">
    <property type="component" value="Unassembled WGS sequence"/>
</dbReference>
<feature type="transmembrane region" description="Helical" evidence="11">
    <location>
        <begin position="50"/>
        <end position="72"/>
    </location>
</feature>
<evidence type="ECO:0000259" key="12">
    <source>
        <dbReference type="PROSITE" id="PS50253"/>
    </source>
</evidence>
<evidence type="ECO:0000256" key="4">
    <source>
        <dbReference type="ARBA" id="ARBA00022692"/>
    </source>
</evidence>
<evidence type="ECO:0000256" key="8">
    <source>
        <dbReference type="ARBA" id="ARBA00031400"/>
    </source>
</evidence>
<dbReference type="InterPro" id="IPR035973">
    <property type="entry name" value="Cyt_c_oxidase_su3-like_sf"/>
</dbReference>
<keyword evidence="4 10" id="KW-0812">Transmembrane</keyword>
<keyword evidence="14" id="KW-1185">Reference proteome</keyword>
<dbReference type="InterPro" id="IPR024791">
    <property type="entry name" value="Cyt_c/ubiquinol_Oxase_su3"/>
</dbReference>
<evidence type="ECO:0000256" key="6">
    <source>
        <dbReference type="ARBA" id="ARBA00022989"/>
    </source>
</evidence>
<dbReference type="GO" id="GO:0005886">
    <property type="term" value="C:plasma membrane"/>
    <property type="evidence" value="ECO:0007669"/>
    <property type="project" value="UniProtKB-SubCell"/>
</dbReference>
<dbReference type="InterPro" id="IPR000298">
    <property type="entry name" value="Cyt_c_oxidase-like_su3"/>
</dbReference>
<feature type="domain" description="Heme-copper oxidase subunit III family profile" evidence="12">
    <location>
        <begin position="6"/>
        <end position="299"/>
    </location>
</feature>
<feature type="transmembrane region" description="Helical" evidence="11">
    <location>
        <begin position="93"/>
        <end position="113"/>
    </location>
</feature>
<evidence type="ECO:0000313" key="13">
    <source>
        <dbReference type="EMBL" id="KXU39259.1"/>
    </source>
</evidence>
<dbReference type="InterPro" id="IPR013833">
    <property type="entry name" value="Cyt_c_oxidase_su3_a-hlx"/>
</dbReference>
<dbReference type="PANTHER" id="PTHR11403">
    <property type="entry name" value="CYTOCHROME C OXIDASE SUBUNIT III"/>
    <property type="match status" value="1"/>
</dbReference>
<evidence type="ECO:0000256" key="11">
    <source>
        <dbReference type="SAM" id="Phobius"/>
    </source>
</evidence>
<dbReference type="FunFam" id="1.20.120.80:FF:000003">
    <property type="entry name" value="Cytochrome c oxidase subunit 3"/>
    <property type="match status" value="1"/>
</dbReference>
<accession>A0A139SXE8</accession>
<evidence type="ECO:0000256" key="1">
    <source>
        <dbReference type="ARBA" id="ARBA00004141"/>
    </source>
</evidence>
<proteinExistence type="inferred from homology"/>
<feature type="transmembrane region" description="Helical" evidence="11">
    <location>
        <begin position="160"/>
        <end position="183"/>
    </location>
</feature>
<feature type="transmembrane region" description="Helical" evidence="11">
    <location>
        <begin position="280"/>
        <end position="298"/>
    </location>
</feature>
<dbReference type="OrthoDB" id="9810850at2"/>
<dbReference type="EC" id="7.1.1.9" evidence="3"/>